<feature type="binding site" evidence="10">
    <location>
        <position position="437"/>
    </location>
    <ligand>
        <name>Mg(2+)</name>
        <dbReference type="ChEBI" id="CHEBI:18420"/>
        <label>1</label>
        <note>catalytic</note>
    </ligand>
</feature>
<evidence type="ECO:0000256" key="2">
    <source>
        <dbReference type="ARBA" id="ARBA00010708"/>
    </source>
</evidence>
<evidence type="ECO:0000256" key="4">
    <source>
        <dbReference type="ARBA" id="ARBA00022741"/>
    </source>
</evidence>
<dbReference type="Proteomes" id="UP001354989">
    <property type="component" value="Chromosome"/>
</dbReference>
<dbReference type="InterPro" id="IPR001241">
    <property type="entry name" value="Topo_IIA"/>
</dbReference>
<evidence type="ECO:0000256" key="10">
    <source>
        <dbReference type="HAMAP-Rule" id="MF_01898"/>
    </source>
</evidence>
<dbReference type="Pfam" id="PF02518">
    <property type="entry name" value="HATPase_c"/>
    <property type="match status" value="1"/>
</dbReference>
<dbReference type="NCBIfam" id="TIGR01059">
    <property type="entry name" value="gyrB"/>
    <property type="match status" value="1"/>
</dbReference>
<dbReference type="Pfam" id="PF00986">
    <property type="entry name" value="DNA_gyraseB_C"/>
    <property type="match status" value="1"/>
</dbReference>
<dbReference type="SUPFAM" id="SSF55874">
    <property type="entry name" value="ATPase domain of HSP90 chaperone/DNA topoisomerase II/histidine kinase"/>
    <property type="match status" value="1"/>
</dbReference>
<dbReference type="Gene3D" id="3.30.230.10">
    <property type="match status" value="1"/>
</dbReference>
<dbReference type="NCBIfam" id="NF011501">
    <property type="entry name" value="PRK14939.1"/>
    <property type="match status" value="1"/>
</dbReference>
<keyword evidence="7 10" id="KW-0799">Topoisomerase</keyword>
<dbReference type="CDD" id="cd00822">
    <property type="entry name" value="TopoII_Trans_DNA_gyrase"/>
    <property type="match status" value="1"/>
</dbReference>
<keyword evidence="5 10" id="KW-0067">ATP-binding</keyword>
<accession>A0ABM7VCG0</accession>
<evidence type="ECO:0000256" key="7">
    <source>
        <dbReference type="ARBA" id="ARBA00023029"/>
    </source>
</evidence>
<dbReference type="Pfam" id="PF00204">
    <property type="entry name" value="DNA_gyraseB"/>
    <property type="match status" value="1"/>
</dbReference>
<sequence length="653" mass="72345">MSEQTNKPTGGDYSAGNIQVLEGLEAVRKRPAMYIGDVGIKGLHHMIWEVVDNSIDEALAGHCDTINVSIHEDNSITVSDNGRGIPVGMHPTQNKSALEVVMTVLHAGGKFDKDTYKVSGGLHGVGVSCVNALSKDMKVTVNSNDGKVYEQNYKKGIPQQDVSAVGETDITGTTVWFQPDDSIFTHHEYVWDRVANRLRELSFLNAGISIILTDYRDLDEQGNAITETFFSEGGIKEFVEYLDNSKEKLIQEAIYVEGEKSGIPVHVAMSYNTSYSENVVSYVNNINTHEGGTHVSGFRRALTRTLKSYADKSGLLEKAKVDISGDDFREGLTAVISVKVAEPQFEGQTKTKLGNSDVVGAVDSAVSEMLATYLEENPKNARQIVQKVILAAQARHAARKAREMVQRKNVMSSTSLPGKLADCSSKDASLSELYLVEGDSAGGSAKQGREREFQAILPLRGKILNVEKAQEHKIYDNEEIKNMITAMGVRFGVDGDEKALNLEKLRYHKIVIMTDADVDGSHIRTLILTFFFRYMRDLIDNGYVYIAQPPLYQVKKGAKSQYCWDEEGRMKAIAEIGAGDESKVSIQRYKGLGEMNPEQLWETTMNPETRTMKLVTVESAAQADHLFSMLMGDEVPPRREFIEKHAKYANIDT</sequence>
<comment type="subcellular location">
    <subcellularLocation>
        <location evidence="10">Cytoplasm</location>
    </subcellularLocation>
</comment>
<dbReference type="PRINTS" id="PR01159">
    <property type="entry name" value="DNAGYRASEB"/>
</dbReference>
<dbReference type="SUPFAM" id="SSF56719">
    <property type="entry name" value="Type II DNA topoisomerase"/>
    <property type="match status" value="1"/>
</dbReference>
<dbReference type="PANTHER" id="PTHR45866:SF1">
    <property type="entry name" value="DNA GYRASE SUBUNIT B, MITOCHONDRIAL"/>
    <property type="match status" value="1"/>
</dbReference>
<proteinExistence type="inferred from homology"/>
<dbReference type="PROSITE" id="PS00177">
    <property type="entry name" value="TOPOISOMERASE_II"/>
    <property type="match status" value="1"/>
</dbReference>
<dbReference type="InterPro" id="IPR013506">
    <property type="entry name" value="Topo_IIA_bsu_dom2"/>
</dbReference>
<keyword evidence="3 10" id="KW-0479">Metal-binding</keyword>
<comment type="similarity">
    <text evidence="2 10">Belongs to the type II topoisomerase GyrB family.</text>
</comment>
<evidence type="ECO:0000313" key="12">
    <source>
        <dbReference type="EMBL" id="BDC98630.1"/>
    </source>
</evidence>
<dbReference type="InterPro" id="IPR036890">
    <property type="entry name" value="HATPase_C_sf"/>
</dbReference>
<dbReference type="InterPro" id="IPR020568">
    <property type="entry name" value="Ribosomal_Su5_D2-typ_SF"/>
</dbReference>
<comment type="catalytic activity">
    <reaction evidence="1 10">
        <text>ATP-dependent breakage, passage and rejoining of double-stranded DNA.</text>
        <dbReference type="EC" id="5.6.2.2"/>
    </reaction>
</comment>
<dbReference type="InterPro" id="IPR013760">
    <property type="entry name" value="Topo_IIA-like_dom_sf"/>
</dbReference>
<dbReference type="InterPro" id="IPR002288">
    <property type="entry name" value="DNA_gyrase_B_C"/>
</dbReference>
<dbReference type="HAMAP" id="MF_01898">
    <property type="entry name" value="GyrB"/>
    <property type="match status" value="1"/>
</dbReference>
<dbReference type="InterPro" id="IPR034160">
    <property type="entry name" value="TOPRIM_GyrB"/>
</dbReference>
<dbReference type="Gene3D" id="3.40.50.670">
    <property type="match status" value="1"/>
</dbReference>
<dbReference type="SUPFAM" id="SSF54211">
    <property type="entry name" value="Ribosomal protein S5 domain 2-like"/>
    <property type="match status" value="1"/>
</dbReference>
<dbReference type="CDD" id="cd03366">
    <property type="entry name" value="TOPRIM_TopoIIA_GyrB"/>
    <property type="match status" value="1"/>
</dbReference>
<keyword evidence="13" id="KW-1185">Reference proteome</keyword>
<dbReference type="Pfam" id="PF01751">
    <property type="entry name" value="Toprim"/>
    <property type="match status" value="1"/>
</dbReference>
<comment type="subunit">
    <text evidence="10">Heterotetramer, composed of two GyrA and two GyrB chains. In the heterotetramer, GyrA contains the active site tyrosine that forms a transient covalent intermediate with DNA, while GyrB binds cofactors and catalyzes ATP hydrolysis.</text>
</comment>
<dbReference type="Gene3D" id="3.30.565.10">
    <property type="entry name" value="Histidine kinase-like ATPase, C-terminal domain"/>
    <property type="match status" value="1"/>
</dbReference>
<dbReference type="RefSeq" id="WP_332922036.1">
    <property type="nucleotide sequence ID" value="NZ_AP025292.1"/>
</dbReference>
<dbReference type="InterPro" id="IPR013759">
    <property type="entry name" value="Topo_IIA_B_C"/>
</dbReference>
<feature type="site" description="Interaction with DNA" evidence="10">
    <location>
        <position position="465"/>
    </location>
</feature>
<comment type="function">
    <text evidence="10">A type II topoisomerase that negatively supercoils closed circular double-stranded (ds) DNA in an ATP-dependent manner to modulate DNA topology and maintain chromosomes in an underwound state. Negative supercoiling favors strand separation, and DNA replication, transcription, recombination and repair, all of which involve strand separation. Also able to catalyze the interconversion of other topological isomers of dsDNA rings, including catenanes and knotted rings. Type II topoisomerases break and join 2 DNA strands simultaneously in an ATP-dependent manner.</text>
</comment>
<keyword evidence="10" id="KW-0963">Cytoplasm</keyword>
<evidence type="ECO:0000256" key="6">
    <source>
        <dbReference type="ARBA" id="ARBA00022842"/>
    </source>
</evidence>
<evidence type="ECO:0000256" key="3">
    <source>
        <dbReference type="ARBA" id="ARBA00022723"/>
    </source>
</evidence>
<dbReference type="SMART" id="SM00387">
    <property type="entry name" value="HATPase_c"/>
    <property type="match status" value="1"/>
</dbReference>
<dbReference type="PROSITE" id="PS50880">
    <property type="entry name" value="TOPRIM"/>
    <property type="match status" value="1"/>
</dbReference>
<feature type="binding site" evidence="10">
    <location>
        <position position="515"/>
    </location>
    <ligand>
        <name>Mg(2+)</name>
        <dbReference type="ChEBI" id="CHEBI:18420"/>
        <label>1</label>
        <note>catalytic</note>
    </ligand>
</feature>
<feature type="binding site" evidence="10">
    <location>
        <position position="517"/>
    </location>
    <ligand>
        <name>Mg(2+)</name>
        <dbReference type="ChEBI" id="CHEBI:18420"/>
        <label>2</label>
    </ligand>
</feature>
<name>A0ABM7VCG0_9BACT</name>
<evidence type="ECO:0000256" key="5">
    <source>
        <dbReference type="ARBA" id="ARBA00022840"/>
    </source>
</evidence>
<organism evidence="12 13">
    <name type="scientific">Persicobacter psychrovividus</name>
    <dbReference type="NCBI Taxonomy" id="387638"/>
    <lineage>
        <taxon>Bacteria</taxon>
        <taxon>Pseudomonadati</taxon>
        <taxon>Bacteroidota</taxon>
        <taxon>Cytophagia</taxon>
        <taxon>Cytophagales</taxon>
        <taxon>Persicobacteraceae</taxon>
        <taxon>Persicobacter</taxon>
    </lineage>
</organism>
<dbReference type="InterPro" id="IPR000565">
    <property type="entry name" value="Topo_IIA_B"/>
</dbReference>
<reference evidence="12 13" key="1">
    <citation type="submission" date="2021-12" db="EMBL/GenBank/DDBJ databases">
        <title>Genome sequencing of bacteria with rrn-lacking chromosome and rrn-plasmid.</title>
        <authorList>
            <person name="Anda M."/>
            <person name="Iwasaki W."/>
        </authorList>
    </citation>
    <scope>NUCLEOTIDE SEQUENCE [LARGE SCALE GENOMIC DNA]</scope>
    <source>
        <strain evidence="12 13">NBRC 101262</strain>
    </source>
</reference>
<keyword evidence="8" id="KW-0238">DNA-binding</keyword>
<dbReference type="InterPro" id="IPR006171">
    <property type="entry name" value="TOPRIM_dom"/>
</dbReference>
<dbReference type="InterPro" id="IPR011557">
    <property type="entry name" value="GyrB"/>
</dbReference>
<dbReference type="SMART" id="SM00433">
    <property type="entry name" value="TOP2c"/>
    <property type="match status" value="1"/>
</dbReference>
<feature type="binding site" evidence="10">
    <location>
        <position position="515"/>
    </location>
    <ligand>
        <name>Mg(2+)</name>
        <dbReference type="ChEBI" id="CHEBI:18420"/>
        <label>2</label>
    </ligand>
</feature>
<dbReference type="InterPro" id="IPR018522">
    <property type="entry name" value="TopoIIA_CS"/>
</dbReference>
<evidence type="ECO:0000256" key="8">
    <source>
        <dbReference type="ARBA" id="ARBA00023125"/>
    </source>
</evidence>
<gene>
    <name evidence="10 12" type="primary">gyrB</name>
    <name evidence="12" type="ORF">PEPS_09110</name>
</gene>
<dbReference type="CDD" id="cd16928">
    <property type="entry name" value="HATPase_GyrB-like"/>
    <property type="match status" value="1"/>
</dbReference>
<comment type="miscellaneous">
    <text evidence="10">Few gyrases are as efficient as E.coli at forming negative supercoils. Not all organisms have 2 type II topoisomerases; in organisms with a single type II topoisomerase this enzyme also has to decatenate newly replicated chromosomes.</text>
</comment>
<dbReference type="EC" id="5.6.2.2" evidence="10"/>
<evidence type="ECO:0000256" key="9">
    <source>
        <dbReference type="ARBA" id="ARBA00023235"/>
    </source>
</evidence>
<keyword evidence="9 10" id="KW-0413">Isomerase</keyword>
<comment type="cofactor">
    <cofactor evidence="10">
        <name>Mg(2+)</name>
        <dbReference type="ChEBI" id="CHEBI:18420"/>
    </cofactor>
    <cofactor evidence="10">
        <name>Mn(2+)</name>
        <dbReference type="ChEBI" id="CHEBI:29035"/>
    </cofactor>
    <cofactor evidence="10">
        <name>Ca(2+)</name>
        <dbReference type="ChEBI" id="CHEBI:29108"/>
    </cofactor>
    <text evidence="10">Binds two Mg(2+) per subunit. The magnesium ions form salt bridges with both the protein and the DNA. Can also accept other divalent metal cations, such as Mn(2+) or Ca(2+).</text>
</comment>
<keyword evidence="6 10" id="KW-0460">Magnesium</keyword>
<dbReference type="PRINTS" id="PR00418">
    <property type="entry name" value="TPI2FAMILY"/>
</dbReference>
<feature type="domain" description="Toprim" evidence="11">
    <location>
        <begin position="431"/>
        <end position="550"/>
    </location>
</feature>
<evidence type="ECO:0000313" key="13">
    <source>
        <dbReference type="Proteomes" id="UP001354989"/>
    </source>
</evidence>
<dbReference type="InterPro" id="IPR014721">
    <property type="entry name" value="Ribsml_uS5_D2-typ_fold_subgr"/>
</dbReference>
<evidence type="ECO:0000256" key="1">
    <source>
        <dbReference type="ARBA" id="ARBA00000185"/>
    </source>
</evidence>
<dbReference type="NCBIfam" id="NF004189">
    <property type="entry name" value="PRK05644.1"/>
    <property type="match status" value="1"/>
</dbReference>
<dbReference type="EMBL" id="AP025292">
    <property type="protein sequence ID" value="BDC98630.1"/>
    <property type="molecule type" value="Genomic_DNA"/>
</dbReference>
<protein>
    <recommendedName>
        <fullName evidence="10">DNA gyrase subunit B</fullName>
        <ecNumber evidence="10">5.6.2.2</ecNumber>
    </recommendedName>
</protein>
<evidence type="ECO:0000259" key="11">
    <source>
        <dbReference type="PROSITE" id="PS50880"/>
    </source>
</evidence>
<keyword evidence="4 10" id="KW-0547">Nucleotide-binding</keyword>
<dbReference type="PANTHER" id="PTHR45866">
    <property type="entry name" value="DNA GYRASE/TOPOISOMERASE SUBUNIT B"/>
    <property type="match status" value="1"/>
</dbReference>
<feature type="site" description="Interaction with DNA" evidence="10">
    <location>
        <position position="462"/>
    </location>
</feature>
<dbReference type="InterPro" id="IPR003594">
    <property type="entry name" value="HATPase_dom"/>
</dbReference>